<feature type="transmembrane region" description="Helical" evidence="2">
    <location>
        <begin position="114"/>
        <end position="130"/>
    </location>
</feature>
<dbReference type="InterPro" id="IPR027383">
    <property type="entry name" value="Znf_put"/>
</dbReference>
<sequence>MNCDVAREALSARLDGEREPVPSARVDEHLEVCVACRAWLDQTKTQADGLRRLVETRPVVTPAIPIELEHALLRWRPRMGWQQWALLGVGVVQLVLAIRVGLTQAHAAGLNESMVWSGALGVAMVGAAVWPRGAVGVAGALTVFVAVSAVLVAVDEVSAAAVRMVTQLAAVIGAALAILVWRSTSAAQSKMDAIAPEPDIVLPQNASRGRRRGHLWPTDDSAA</sequence>
<keyword evidence="2" id="KW-0812">Transmembrane</keyword>
<evidence type="ECO:0000256" key="1">
    <source>
        <dbReference type="SAM" id="MobiDB-lite"/>
    </source>
</evidence>
<protein>
    <submittedName>
        <fullName evidence="4">Zf-HC2 domain-containing protein</fullName>
    </submittedName>
</protein>
<evidence type="ECO:0000313" key="4">
    <source>
        <dbReference type="EMBL" id="ULP40816.1"/>
    </source>
</evidence>
<feature type="domain" description="Putative zinc-finger" evidence="3">
    <location>
        <begin position="3"/>
        <end position="37"/>
    </location>
</feature>
<gene>
    <name evidence="4" type="ORF">MJO58_18000</name>
</gene>
<name>A0ABY3UMJ3_MYCLN</name>
<dbReference type="Pfam" id="PF13490">
    <property type="entry name" value="zf-HC2"/>
    <property type="match status" value="1"/>
</dbReference>
<reference evidence="4" key="1">
    <citation type="submission" date="2022-08" db="EMBL/GenBank/DDBJ databases">
        <title>Complete genome sequence of 14 non-tuberculosis mycobacteria type-strains.</title>
        <authorList>
            <person name="Igarashi Y."/>
            <person name="Osugi A."/>
            <person name="Mitarai S."/>
        </authorList>
    </citation>
    <scope>NUCLEOTIDE SEQUENCE</scope>
    <source>
        <strain evidence="4">ATCC 51985</strain>
    </source>
</reference>
<feature type="transmembrane region" description="Helical" evidence="2">
    <location>
        <begin position="84"/>
        <end position="102"/>
    </location>
</feature>
<evidence type="ECO:0000256" key="2">
    <source>
        <dbReference type="SAM" id="Phobius"/>
    </source>
</evidence>
<feature type="transmembrane region" description="Helical" evidence="2">
    <location>
        <begin position="160"/>
        <end position="181"/>
    </location>
</feature>
<feature type="transmembrane region" description="Helical" evidence="2">
    <location>
        <begin position="137"/>
        <end position="154"/>
    </location>
</feature>
<accession>A0ABY3UMJ3</accession>
<keyword evidence="2" id="KW-1133">Transmembrane helix</keyword>
<dbReference type="RefSeq" id="WP_239720321.1">
    <property type="nucleotide sequence ID" value="NZ_CP092423.2"/>
</dbReference>
<dbReference type="Proteomes" id="UP001055171">
    <property type="component" value="Chromosome"/>
</dbReference>
<proteinExistence type="predicted"/>
<evidence type="ECO:0000259" key="3">
    <source>
        <dbReference type="Pfam" id="PF13490"/>
    </source>
</evidence>
<feature type="region of interest" description="Disordered" evidence="1">
    <location>
        <begin position="204"/>
        <end position="223"/>
    </location>
</feature>
<organism evidence="4 5">
    <name type="scientific">Mycobacterium lentiflavum</name>
    <dbReference type="NCBI Taxonomy" id="141349"/>
    <lineage>
        <taxon>Bacteria</taxon>
        <taxon>Bacillati</taxon>
        <taxon>Actinomycetota</taxon>
        <taxon>Actinomycetes</taxon>
        <taxon>Mycobacteriales</taxon>
        <taxon>Mycobacteriaceae</taxon>
        <taxon>Mycobacterium</taxon>
        <taxon>Mycobacterium simiae complex</taxon>
    </lineage>
</organism>
<dbReference type="EMBL" id="CP092423">
    <property type="protein sequence ID" value="ULP40816.1"/>
    <property type="molecule type" value="Genomic_DNA"/>
</dbReference>
<keyword evidence="5" id="KW-1185">Reference proteome</keyword>
<keyword evidence="2" id="KW-0472">Membrane</keyword>
<evidence type="ECO:0000313" key="5">
    <source>
        <dbReference type="Proteomes" id="UP001055171"/>
    </source>
</evidence>